<dbReference type="InterPro" id="IPR005549">
    <property type="entry name" value="Kinetochore_Nuf2_N"/>
</dbReference>
<reference evidence="15 16" key="1">
    <citation type="journal article" date="2018" name="Sci. Rep.">
        <title>Raphidocelis subcapitata (=Pseudokirchneriella subcapitata) provides an insight into genome evolution and environmental adaptations in the Sphaeropleales.</title>
        <authorList>
            <person name="Suzuki S."/>
            <person name="Yamaguchi H."/>
            <person name="Nakajima N."/>
            <person name="Kawachi M."/>
        </authorList>
    </citation>
    <scope>NUCLEOTIDE SEQUENCE [LARGE SCALE GENOMIC DNA]</scope>
    <source>
        <strain evidence="15 16">NIES-35</strain>
    </source>
</reference>
<evidence type="ECO:0000313" key="15">
    <source>
        <dbReference type="EMBL" id="GBF91237.1"/>
    </source>
</evidence>
<keyword evidence="10" id="KW-0131">Cell cycle</keyword>
<evidence type="ECO:0000313" key="16">
    <source>
        <dbReference type="Proteomes" id="UP000247498"/>
    </source>
</evidence>
<evidence type="ECO:0000256" key="6">
    <source>
        <dbReference type="ARBA" id="ARBA00022776"/>
    </source>
</evidence>
<comment type="caution">
    <text evidence="15">The sequence shown here is derived from an EMBL/GenBank/DDBJ whole genome shotgun (WGS) entry which is preliminary data.</text>
</comment>
<keyword evidence="6" id="KW-0498">Mitosis</keyword>
<dbReference type="Pfam" id="PF03800">
    <property type="entry name" value="Nuf2"/>
    <property type="match status" value="1"/>
</dbReference>
<keyword evidence="5" id="KW-0132">Cell division</keyword>
<evidence type="ECO:0000256" key="3">
    <source>
        <dbReference type="ARBA" id="ARBA00005498"/>
    </source>
</evidence>
<evidence type="ECO:0000256" key="1">
    <source>
        <dbReference type="ARBA" id="ARBA00004123"/>
    </source>
</evidence>
<feature type="domain" description="Nuf2 DHR10-like" evidence="14">
    <location>
        <begin position="254"/>
        <end position="366"/>
    </location>
</feature>
<name>A0A2V0P211_9CHLO</name>
<dbReference type="GO" id="GO:0051383">
    <property type="term" value="P:kinetochore organization"/>
    <property type="evidence" value="ECO:0007669"/>
    <property type="project" value="TreeGrafter"/>
</dbReference>
<dbReference type="InterPro" id="IPR038275">
    <property type="entry name" value="Nuf2_N_sf"/>
</dbReference>
<dbReference type="GO" id="GO:0031262">
    <property type="term" value="C:Ndc80 complex"/>
    <property type="evidence" value="ECO:0007669"/>
    <property type="project" value="InterPro"/>
</dbReference>
<dbReference type="InParanoid" id="A0A2V0P211"/>
<organism evidence="15 16">
    <name type="scientific">Raphidocelis subcapitata</name>
    <dbReference type="NCBI Taxonomy" id="307507"/>
    <lineage>
        <taxon>Eukaryota</taxon>
        <taxon>Viridiplantae</taxon>
        <taxon>Chlorophyta</taxon>
        <taxon>core chlorophytes</taxon>
        <taxon>Chlorophyceae</taxon>
        <taxon>CS clade</taxon>
        <taxon>Sphaeropleales</taxon>
        <taxon>Selenastraceae</taxon>
        <taxon>Raphidocelis</taxon>
    </lineage>
</organism>
<evidence type="ECO:0000256" key="9">
    <source>
        <dbReference type="ARBA" id="ARBA00023242"/>
    </source>
</evidence>
<dbReference type="GO" id="GO:0044877">
    <property type="term" value="F:protein-containing complex binding"/>
    <property type="evidence" value="ECO:0007669"/>
    <property type="project" value="TreeGrafter"/>
</dbReference>
<keyword evidence="16" id="KW-1185">Reference proteome</keyword>
<dbReference type="STRING" id="307507.A0A2V0P211"/>
<evidence type="ECO:0000256" key="10">
    <source>
        <dbReference type="ARBA" id="ARBA00023306"/>
    </source>
</evidence>
<dbReference type="GO" id="GO:0007052">
    <property type="term" value="P:mitotic spindle organization"/>
    <property type="evidence" value="ECO:0007669"/>
    <property type="project" value="TreeGrafter"/>
</dbReference>
<keyword evidence="11" id="KW-0137">Centromere</keyword>
<evidence type="ECO:0000256" key="4">
    <source>
        <dbReference type="ARBA" id="ARBA00022454"/>
    </source>
</evidence>
<sequence length="497" mass="54580">MSQYSFPVLENEELLPCLEEMEIPINAAQLAKPTYEVVGPIFENILVNLTGITREDLNQPVFAAIDAFEYPELHDESIAARSFFAQLSRLMAVCGVKDFGMKDVHKPDPARLRRHLSAIINFAKFREEKLVAYAELQARLESLAEQKRALREEQEARECELQRLQEERAGEDADAARVQAEADELRAQNQQLNKHFAAASADVKSLKSQAAQLSEAVQAEKFELMNAGQENERLREQIVQSPEKFQRSLAELQSAVDDERGQVDAADRRCRALQARSDMVGKVDKDVQKCLELMREIENEVARKKEASRRVKGLREQISATSNDAADLEAQQQHLMRQQATLKDRIRKLESQAALKKEALASKIEEHLKDREAVEAENACQAALAAQHEATIRATQEKARELSAVHAAAVAALLDKYASLRAEVDAYNAALLAAIRDDTAAGGSGGPLTGVKAAAAAGAAAAASPRPSLPGPGRAGRTSFAAADVAKLRDQLTDLTM</sequence>
<dbReference type="PANTHER" id="PTHR21650:SF2">
    <property type="entry name" value="KINETOCHORE PROTEIN NUF2"/>
    <property type="match status" value="1"/>
</dbReference>
<keyword evidence="7" id="KW-0995">Kinetochore</keyword>
<dbReference type="Gene3D" id="1.10.418.60">
    <property type="entry name" value="Ncd80 complex, Nuf2 subunit"/>
    <property type="match status" value="1"/>
</dbReference>
<keyword evidence="4" id="KW-0158">Chromosome</keyword>
<gene>
    <name evidence="15" type="ORF">Rsub_03557</name>
</gene>
<comment type="subcellular location">
    <subcellularLocation>
        <location evidence="2">Chromosome</location>
        <location evidence="2">Centromere</location>
        <location evidence="2">Kinetochore</location>
    </subcellularLocation>
    <subcellularLocation>
        <location evidence="1">Nucleus</location>
    </subcellularLocation>
</comment>
<dbReference type="GO" id="GO:0005634">
    <property type="term" value="C:nucleus"/>
    <property type="evidence" value="ECO:0007669"/>
    <property type="project" value="UniProtKB-SubCell"/>
</dbReference>
<evidence type="ECO:0000256" key="5">
    <source>
        <dbReference type="ARBA" id="ARBA00022618"/>
    </source>
</evidence>
<evidence type="ECO:0000259" key="13">
    <source>
        <dbReference type="Pfam" id="PF03800"/>
    </source>
</evidence>
<dbReference type="GO" id="GO:0045132">
    <property type="term" value="P:meiotic chromosome segregation"/>
    <property type="evidence" value="ECO:0007669"/>
    <property type="project" value="TreeGrafter"/>
</dbReference>
<dbReference type="Proteomes" id="UP000247498">
    <property type="component" value="Unassembled WGS sequence"/>
</dbReference>
<comment type="similarity">
    <text evidence="3">Belongs to the NUF2 family.</text>
</comment>
<dbReference type="GO" id="GO:0051301">
    <property type="term" value="P:cell division"/>
    <property type="evidence" value="ECO:0007669"/>
    <property type="project" value="UniProtKB-KW"/>
</dbReference>
<evidence type="ECO:0000256" key="8">
    <source>
        <dbReference type="ARBA" id="ARBA00023054"/>
    </source>
</evidence>
<keyword evidence="9" id="KW-0539">Nucleus</keyword>
<dbReference type="EMBL" id="BDRX01000023">
    <property type="protein sequence ID" value="GBF91237.1"/>
    <property type="molecule type" value="Genomic_DNA"/>
</dbReference>
<evidence type="ECO:0000256" key="7">
    <source>
        <dbReference type="ARBA" id="ARBA00022838"/>
    </source>
</evidence>
<dbReference type="InterPro" id="IPR041112">
    <property type="entry name" value="Nuf2_DHR10-like"/>
</dbReference>
<protein>
    <submittedName>
        <fullName evidence="15">Uncharacterized protein</fullName>
    </submittedName>
</protein>
<evidence type="ECO:0000256" key="12">
    <source>
        <dbReference type="SAM" id="Coils"/>
    </source>
</evidence>
<dbReference type="PANTHER" id="PTHR21650">
    <property type="entry name" value="MEMBRALIN/KINETOCHORE PROTEIN NUF2"/>
    <property type="match status" value="1"/>
</dbReference>
<dbReference type="FunCoup" id="A0A2V0P211">
    <property type="interactions" value="1313"/>
</dbReference>
<evidence type="ECO:0000256" key="11">
    <source>
        <dbReference type="ARBA" id="ARBA00023328"/>
    </source>
</evidence>
<dbReference type="Pfam" id="PF18595">
    <property type="entry name" value="Nuf2_DHR10-like"/>
    <property type="match status" value="1"/>
</dbReference>
<dbReference type="GO" id="GO:0051315">
    <property type="term" value="P:attachment of mitotic spindle microtubules to kinetochore"/>
    <property type="evidence" value="ECO:0007669"/>
    <property type="project" value="TreeGrafter"/>
</dbReference>
<feature type="coiled-coil region" evidence="12">
    <location>
        <begin position="126"/>
        <end position="430"/>
    </location>
</feature>
<accession>A0A2V0P211</accession>
<dbReference type="OrthoDB" id="8194677at2759"/>
<evidence type="ECO:0000259" key="14">
    <source>
        <dbReference type="Pfam" id="PF18595"/>
    </source>
</evidence>
<feature type="domain" description="Kinetochore protein Nuf2 N-terminal" evidence="13">
    <location>
        <begin position="3"/>
        <end position="140"/>
    </location>
</feature>
<evidence type="ECO:0000256" key="2">
    <source>
        <dbReference type="ARBA" id="ARBA00004629"/>
    </source>
</evidence>
<keyword evidence="8 12" id="KW-0175">Coiled coil</keyword>
<dbReference type="AlphaFoldDB" id="A0A2V0P211"/>
<proteinExistence type="inferred from homology"/>